<keyword evidence="1" id="KW-1133">Transmembrane helix</keyword>
<gene>
    <name evidence="4" type="ORF">H9841_02250</name>
</gene>
<dbReference type="Gene3D" id="2.160.20.10">
    <property type="entry name" value="Single-stranded right-handed beta-helix, Pectin lyase-like"/>
    <property type="match status" value="1"/>
</dbReference>
<reference evidence="4" key="1">
    <citation type="journal article" date="2021" name="PeerJ">
        <title>Extensive microbial diversity within the chicken gut microbiome revealed by metagenomics and culture.</title>
        <authorList>
            <person name="Gilroy R."/>
            <person name="Ravi A."/>
            <person name="Getino M."/>
            <person name="Pursley I."/>
            <person name="Horton D.L."/>
            <person name="Alikhan N.F."/>
            <person name="Baker D."/>
            <person name="Gharbi K."/>
            <person name="Hall N."/>
            <person name="Watson M."/>
            <person name="Adriaenssens E.M."/>
            <person name="Foster-Nyarko E."/>
            <person name="Jarju S."/>
            <person name="Secka A."/>
            <person name="Antonio M."/>
            <person name="Oren A."/>
            <person name="Chaudhuri R.R."/>
            <person name="La Ragione R."/>
            <person name="Hildebrand F."/>
            <person name="Pallen M.J."/>
        </authorList>
    </citation>
    <scope>NUCLEOTIDE SEQUENCE</scope>
    <source>
        <strain evidence="4">ChiBcec16_6824</strain>
    </source>
</reference>
<feature type="transmembrane region" description="Helical" evidence="1">
    <location>
        <begin position="42"/>
        <end position="63"/>
    </location>
</feature>
<dbReference type="InterPro" id="IPR012334">
    <property type="entry name" value="Pectin_lyas_fold"/>
</dbReference>
<dbReference type="AlphaFoldDB" id="A0A9D1Y6X6"/>
<protein>
    <submittedName>
        <fullName evidence="4">Zinc ribbon domain-containing protein</fullName>
    </submittedName>
</protein>
<evidence type="ECO:0000313" key="4">
    <source>
        <dbReference type="EMBL" id="HIY20709.1"/>
    </source>
</evidence>
<dbReference type="Pfam" id="PF13240">
    <property type="entry name" value="Zn_Ribbon_1"/>
    <property type="match status" value="1"/>
</dbReference>
<feature type="domain" description="Right handed beta helix" evidence="2">
    <location>
        <begin position="280"/>
        <end position="395"/>
    </location>
</feature>
<name>A0A9D1Y6X6_9FIRM</name>
<evidence type="ECO:0000259" key="3">
    <source>
        <dbReference type="Pfam" id="PF13240"/>
    </source>
</evidence>
<sequence>MERTCPHCGAELPENAAFCPHCARGIRPRTELKQPMLLRKKALLALLVLVVAVAVGGGLRLTLAPKTYDGYGEVRYGDYQVLLSSFNDRFTPAAEISLQGEPEGQYRTPARLFINDTDSGEDASDAFLAEVEAVTAEFTGQEDSPSPMQCSQPDYNPGVPECPLISLIDFTGESGTAELIWTFTMKNGDTIRLRQMYQITPIPVYDYYPEEYPMETVEELQALIDTIDGQVEDVAVVNLHLPAVTYEGGITIQDRSMNLYGSTDQDGTRTTFTSPVQVLEGSGNITYFYDMDFVGSGSGIGLSGSAPFRATNCTFTGWETGVLAYGNSWANVIGCTFRYNLIGFRFDSNGEYANHSMFNDNTFVGNDVGVQLDNVPTDVTLNFQGSVFRDNGTSIDNRCEQPLDTSQATFA</sequence>
<evidence type="ECO:0000313" key="5">
    <source>
        <dbReference type="Proteomes" id="UP000823868"/>
    </source>
</evidence>
<dbReference type="EMBL" id="DXDX01000043">
    <property type="protein sequence ID" value="HIY20709.1"/>
    <property type="molecule type" value="Genomic_DNA"/>
</dbReference>
<evidence type="ECO:0000259" key="2">
    <source>
        <dbReference type="Pfam" id="PF13229"/>
    </source>
</evidence>
<proteinExistence type="predicted"/>
<organism evidence="4 5">
    <name type="scientific">Candidatus Flavonifractor merdigallinarum</name>
    <dbReference type="NCBI Taxonomy" id="2838589"/>
    <lineage>
        <taxon>Bacteria</taxon>
        <taxon>Bacillati</taxon>
        <taxon>Bacillota</taxon>
        <taxon>Clostridia</taxon>
        <taxon>Eubacteriales</taxon>
        <taxon>Oscillospiraceae</taxon>
        <taxon>Flavonifractor</taxon>
    </lineage>
</organism>
<reference evidence="4" key="2">
    <citation type="submission" date="2021-04" db="EMBL/GenBank/DDBJ databases">
        <authorList>
            <person name="Gilroy R."/>
        </authorList>
    </citation>
    <scope>NUCLEOTIDE SEQUENCE</scope>
    <source>
        <strain evidence="4">ChiBcec16_6824</strain>
    </source>
</reference>
<dbReference type="Proteomes" id="UP000823868">
    <property type="component" value="Unassembled WGS sequence"/>
</dbReference>
<keyword evidence="1" id="KW-0812">Transmembrane</keyword>
<accession>A0A9D1Y6X6</accession>
<dbReference type="Pfam" id="PF13229">
    <property type="entry name" value="Beta_helix"/>
    <property type="match status" value="1"/>
</dbReference>
<dbReference type="InterPro" id="IPR039448">
    <property type="entry name" value="Beta_helix"/>
</dbReference>
<comment type="caution">
    <text evidence="4">The sequence shown here is derived from an EMBL/GenBank/DDBJ whole genome shotgun (WGS) entry which is preliminary data.</text>
</comment>
<dbReference type="InterPro" id="IPR011050">
    <property type="entry name" value="Pectin_lyase_fold/virulence"/>
</dbReference>
<dbReference type="InterPro" id="IPR026870">
    <property type="entry name" value="Zinc_ribbon_dom"/>
</dbReference>
<keyword evidence="1" id="KW-0472">Membrane</keyword>
<feature type="domain" description="Zinc-ribbon" evidence="3">
    <location>
        <begin position="5"/>
        <end position="22"/>
    </location>
</feature>
<evidence type="ECO:0000256" key="1">
    <source>
        <dbReference type="SAM" id="Phobius"/>
    </source>
</evidence>
<dbReference type="SUPFAM" id="SSF51126">
    <property type="entry name" value="Pectin lyase-like"/>
    <property type="match status" value="1"/>
</dbReference>